<keyword evidence="3" id="KW-1185">Reference proteome</keyword>
<reference evidence="2 3" key="1">
    <citation type="submission" date="2024-06" db="EMBL/GenBank/DDBJ databases">
        <authorList>
            <person name="Li Z."/>
            <person name="Jiang Y."/>
        </authorList>
    </citation>
    <scope>NUCLEOTIDE SEQUENCE [LARGE SCALE GENOMIC DNA]</scope>
    <source>
        <strain evidence="2 3">HSW-8</strain>
    </source>
</reference>
<keyword evidence="1" id="KW-0812">Transmembrane</keyword>
<keyword evidence="1" id="KW-0472">Membrane</keyword>
<gene>
    <name evidence="2" type="ORF">ABSH63_07805</name>
</gene>
<dbReference type="Proteomes" id="UP001465331">
    <property type="component" value="Unassembled WGS sequence"/>
</dbReference>
<name>A0ABV2A9L2_9GAMM</name>
<accession>A0ABV2A9L2</accession>
<feature type="transmembrane region" description="Helical" evidence="1">
    <location>
        <begin position="240"/>
        <end position="262"/>
    </location>
</feature>
<evidence type="ECO:0000313" key="2">
    <source>
        <dbReference type="EMBL" id="MES0873902.1"/>
    </source>
</evidence>
<feature type="transmembrane region" description="Helical" evidence="1">
    <location>
        <begin position="60"/>
        <end position="79"/>
    </location>
</feature>
<sequence length="330" mass="35603">MWDFELGRALGLMARTAPFIGLRLVIYLGITLAYVIATGGGGGIGYLIGSTGDAEAAANGAFWGASTGFAIVSGVLYFAREYLLYMVKAGHIAVLVPLLDNQPIPEGRNQITHATAVVKERFVESSVLFGVDQLIKGILRAFNATVLTISAILPIPALQNVMKFVTAVINMSLTYVDEVILAYNIRTQQQNPWAGARDGVVLYAQNYQNLLKNALWLTVFVWFLTLLVFILVFAPVAALAALFPGVAGFWTFAIAAITAYSLKAALIDPIAMTCLMQAYFKATEGQTPREDWANKLDSASGKFKELGDKAMAFTKNRFDTPAAATPAARS</sequence>
<feature type="transmembrane region" description="Helical" evidence="1">
    <location>
        <begin position="214"/>
        <end position="234"/>
    </location>
</feature>
<organism evidence="2 3">
    <name type="scientific">Sinimarinibacterium thermocellulolyticum</name>
    <dbReference type="NCBI Taxonomy" id="3170016"/>
    <lineage>
        <taxon>Bacteria</taxon>
        <taxon>Pseudomonadati</taxon>
        <taxon>Pseudomonadota</taxon>
        <taxon>Gammaproteobacteria</taxon>
        <taxon>Nevskiales</taxon>
        <taxon>Nevskiaceae</taxon>
        <taxon>Sinimarinibacterium</taxon>
    </lineage>
</organism>
<dbReference type="RefSeq" id="WP_352888783.1">
    <property type="nucleotide sequence ID" value="NZ_JBEPIJ010000007.1"/>
</dbReference>
<protein>
    <submittedName>
        <fullName evidence="2">Uncharacterized protein</fullName>
    </submittedName>
</protein>
<comment type="caution">
    <text evidence="2">The sequence shown here is derived from an EMBL/GenBank/DDBJ whole genome shotgun (WGS) entry which is preliminary data.</text>
</comment>
<keyword evidence="1" id="KW-1133">Transmembrane helix</keyword>
<evidence type="ECO:0000313" key="3">
    <source>
        <dbReference type="Proteomes" id="UP001465331"/>
    </source>
</evidence>
<feature type="transmembrane region" description="Helical" evidence="1">
    <location>
        <begin position="21"/>
        <end position="48"/>
    </location>
</feature>
<dbReference type="EMBL" id="JBEPIJ010000007">
    <property type="protein sequence ID" value="MES0873902.1"/>
    <property type="molecule type" value="Genomic_DNA"/>
</dbReference>
<evidence type="ECO:0000256" key="1">
    <source>
        <dbReference type="SAM" id="Phobius"/>
    </source>
</evidence>
<proteinExistence type="predicted"/>